<proteinExistence type="predicted"/>
<organism evidence="2 3">
    <name type="scientific">Reinekea marinisedimentorum</name>
    <dbReference type="NCBI Taxonomy" id="230495"/>
    <lineage>
        <taxon>Bacteria</taxon>
        <taxon>Pseudomonadati</taxon>
        <taxon>Pseudomonadota</taxon>
        <taxon>Gammaproteobacteria</taxon>
        <taxon>Oceanospirillales</taxon>
        <taxon>Saccharospirillaceae</taxon>
        <taxon>Reinekea</taxon>
    </lineage>
</organism>
<accession>A0A4R3I3J7</accession>
<dbReference type="RefSeq" id="WP_132702041.1">
    <property type="nucleotide sequence ID" value="NZ_SLZR01000010.1"/>
</dbReference>
<dbReference type="AlphaFoldDB" id="A0A4R3I3J7"/>
<dbReference type="InterPro" id="IPR023376">
    <property type="entry name" value="YqcC-like_dom"/>
</dbReference>
<evidence type="ECO:0000313" key="3">
    <source>
        <dbReference type="Proteomes" id="UP000295793"/>
    </source>
</evidence>
<dbReference type="InterPro" id="IPR036814">
    <property type="entry name" value="YqcC-like_sf"/>
</dbReference>
<dbReference type="PIRSF" id="PIRSF006257">
    <property type="entry name" value="UCP006257"/>
    <property type="match status" value="1"/>
</dbReference>
<reference evidence="2 3" key="1">
    <citation type="submission" date="2019-03" db="EMBL/GenBank/DDBJ databases">
        <title>Genomic Encyclopedia of Archaeal and Bacterial Type Strains, Phase II (KMG-II): from individual species to whole genera.</title>
        <authorList>
            <person name="Goeker M."/>
        </authorList>
    </citation>
    <scope>NUCLEOTIDE SEQUENCE [LARGE SCALE GENOMIC DNA]</scope>
    <source>
        <strain evidence="2 3">DSM 15388</strain>
    </source>
</reference>
<keyword evidence="3" id="KW-1185">Reference proteome</keyword>
<comment type="caution">
    <text evidence="2">The sequence shown here is derived from an EMBL/GenBank/DDBJ whole genome shotgun (WGS) entry which is preliminary data.</text>
</comment>
<feature type="domain" description="YqcC-like" evidence="1">
    <location>
        <begin position="5"/>
        <end position="100"/>
    </location>
</feature>
<dbReference type="Gene3D" id="1.20.1440.40">
    <property type="entry name" value="YqcC-like"/>
    <property type="match status" value="1"/>
</dbReference>
<gene>
    <name evidence="2" type="ORF">BCF53_11062</name>
</gene>
<dbReference type="InterPro" id="IPR007384">
    <property type="entry name" value="UCP006257"/>
</dbReference>
<evidence type="ECO:0000259" key="1">
    <source>
        <dbReference type="Pfam" id="PF04287"/>
    </source>
</evidence>
<dbReference type="GO" id="GO:0044010">
    <property type="term" value="P:single-species biofilm formation"/>
    <property type="evidence" value="ECO:0007669"/>
    <property type="project" value="TreeGrafter"/>
</dbReference>
<dbReference type="EMBL" id="SLZR01000010">
    <property type="protein sequence ID" value="TCS40144.1"/>
    <property type="molecule type" value="Genomic_DNA"/>
</dbReference>
<sequence length="103" mass="11482">MSGTVKELLIKLEQEMKQQGCWQQVPPAAEKLNSVEPFSVDTLTCTEWLQWVYVARLHAIIEAGGCLPSGAQVYPYAEEALKSEGFEADRLLALIKRLDDCLA</sequence>
<dbReference type="PANTHER" id="PTHR39586:SF1">
    <property type="entry name" value="CYTOPLASMIC PROTEIN"/>
    <property type="match status" value="1"/>
</dbReference>
<dbReference type="Pfam" id="PF04287">
    <property type="entry name" value="DUF446"/>
    <property type="match status" value="1"/>
</dbReference>
<dbReference type="SUPFAM" id="SSF158452">
    <property type="entry name" value="YqcC-like"/>
    <property type="match status" value="1"/>
</dbReference>
<dbReference type="Proteomes" id="UP000295793">
    <property type="component" value="Unassembled WGS sequence"/>
</dbReference>
<dbReference type="PANTHER" id="PTHR39586">
    <property type="entry name" value="CYTOPLASMIC PROTEIN-RELATED"/>
    <property type="match status" value="1"/>
</dbReference>
<dbReference type="OrthoDB" id="8794567at2"/>
<protein>
    <submittedName>
        <fullName evidence="2">Uncharacterized protein YqcC (DUF446 family)</fullName>
    </submittedName>
</protein>
<evidence type="ECO:0000313" key="2">
    <source>
        <dbReference type="EMBL" id="TCS40144.1"/>
    </source>
</evidence>
<name>A0A4R3I3J7_9GAMM</name>